<dbReference type="RefSeq" id="WP_345333741.1">
    <property type="nucleotide sequence ID" value="NZ_BAABJI010000004.1"/>
</dbReference>
<keyword evidence="1" id="KW-0472">Membrane</keyword>
<feature type="transmembrane region" description="Helical" evidence="1">
    <location>
        <begin position="85"/>
        <end position="103"/>
    </location>
</feature>
<keyword evidence="1" id="KW-1133">Transmembrane helix</keyword>
<dbReference type="Proteomes" id="UP001501436">
    <property type="component" value="Unassembled WGS sequence"/>
</dbReference>
<keyword evidence="3" id="KW-1185">Reference proteome</keyword>
<evidence type="ECO:0000313" key="2">
    <source>
        <dbReference type="EMBL" id="GAA4929002.1"/>
    </source>
</evidence>
<name>A0ABP9G5X7_9SPHI</name>
<dbReference type="EMBL" id="BAABJI010000004">
    <property type="protein sequence ID" value="GAA4929002.1"/>
    <property type="molecule type" value="Genomic_DNA"/>
</dbReference>
<evidence type="ECO:0000256" key="1">
    <source>
        <dbReference type="SAM" id="Phobius"/>
    </source>
</evidence>
<organism evidence="2 3">
    <name type="scientific">Mucilaginibacter defluvii</name>
    <dbReference type="NCBI Taxonomy" id="1196019"/>
    <lineage>
        <taxon>Bacteria</taxon>
        <taxon>Pseudomonadati</taxon>
        <taxon>Bacteroidota</taxon>
        <taxon>Sphingobacteriia</taxon>
        <taxon>Sphingobacteriales</taxon>
        <taxon>Sphingobacteriaceae</taxon>
        <taxon>Mucilaginibacter</taxon>
    </lineage>
</organism>
<reference evidence="3" key="1">
    <citation type="journal article" date="2019" name="Int. J. Syst. Evol. Microbiol.">
        <title>The Global Catalogue of Microorganisms (GCM) 10K type strain sequencing project: providing services to taxonomists for standard genome sequencing and annotation.</title>
        <authorList>
            <consortium name="The Broad Institute Genomics Platform"/>
            <consortium name="The Broad Institute Genome Sequencing Center for Infectious Disease"/>
            <person name="Wu L."/>
            <person name="Ma J."/>
        </authorList>
    </citation>
    <scope>NUCLEOTIDE SEQUENCE [LARGE SCALE GENOMIC DNA]</scope>
    <source>
        <strain evidence="3">JCM 18283</strain>
    </source>
</reference>
<keyword evidence="1" id="KW-0812">Transmembrane</keyword>
<feature type="transmembrane region" description="Helical" evidence="1">
    <location>
        <begin position="109"/>
        <end position="128"/>
    </location>
</feature>
<proteinExistence type="predicted"/>
<evidence type="ECO:0000313" key="3">
    <source>
        <dbReference type="Proteomes" id="UP001501436"/>
    </source>
</evidence>
<accession>A0ABP9G5X7</accession>
<gene>
    <name evidence="2" type="ORF">GCM10023313_37120</name>
</gene>
<comment type="caution">
    <text evidence="2">The sequence shown here is derived from an EMBL/GenBank/DDBJ whole genome shotgun (WGS) entry which is preliminary data.</text>
</comment>
<sequence length="143" mass="16268">MKLGLPITYKKSLSKKLLNTDVGRIKLIIDSELSERKAGNIHLQGHEVCYNTTQEQNEWNIFKFIDEGSFSVCENNKFVIINYRILIGSLIFKAIIIALIGMIFNRSLWVGPVFLSGVAGINLMIIYFRHLILLRNIVSKVNG</sequence>
<protein>
    <submittedName>
        <fullName evidence="2">Uncharacterized protein</fullName>
    </submittedName>
</protein>